<proteinExistence type="predicted"/>
<feature type="region of interest" description="Disordered" evidence="1">
    <location>
        <begin position="70"/>
        <end position="97"/>
    </location>
</feature>
<dbReference type="RefSeq" id="XP_030978264.1">
    <property type="nucleotide sequence ID" value="XM_031129242.1"/>
</dbReference>
<protein>
    <submittedName>
        <fullName evidence="3">Uncharacterized protein</fullName>
    </submittedName>
</protein>
<name>A0A6P8ATR6_PYRGI</name>
<organism evidence="2 3">
    <name type="scientific">Pyricularia grisea</name>
    <name type="common">Crabgrass-specific blast fungus</name>
    <name type="synonym">Magnaporthe grisea</name>
    <dbReference type="NCBI Taxonomy" id="148305"/>
    <lineage>
        <taxon>Eukaryota</taxon>
        <taxon>Fungi</taxon>
        <taxon>Dikarya</taxon>
        <taxon>Ascomycota</taxon>
        <taxon>Pezizomycotina</taxon>
        <taxon>Sordariomycetes</taxon>
        <taxon>Sordariomycetidae</taxon>
        <taxon>Magnaporthales</taxon>
        <taxon>Pyriculariaceae</taxon>
        <taxon>Pyricularia</taxon>
    </lineage>
</organism>
<accession>A0A6P8ATR6</accession>
<feature type="compositionally biased region" description="Polar residues" evidence="1">
    <location>
        <begin position="70"/>
        <end position="87"/>
    </location>
</feature>
<sequence>MRHRLQEAWYKKKEQELKKQWDEEDRLLKENREKEDQLRMERRGNRELVKWIQQERQALFDSLRKTAIGSATEQQSMGLPQQSNQTMDGKKPEQQHQQADLFPLLRRCRVLEKAGPEAWITVDVKVTSKSIPSDEVVSKFLHDFDSGFRGRFRKTYTRAPRAQSHRQADAADAAGPVGVGPGDGDTANAPADGCTPQ</sequence>
<evidence type="ECO:0000256" key="1">
    <source>
        <dbReference type="SAM" id="MobiDB-lite"/>
    </source>
</evidence>
<dbReference type="KEGG" id="pgri:PgNI_09255"/>
<reference evidence="3" key="1">
    <citation type="journal article" date="2019" name="Mol. Biol. Evol.">
        <title>Blast fungal genomes show frequent chromosomal changes, gene gains and losses, and effector gene turnover.</title>
        <authorList>
            <person name="Gomez Luciano L.B."/>
            <person name="Jason Tsai I."/>
            <person name="Chuma I."/>
            <person name="Tosa Y."/>
            <person name="Chen Y.H."/>
            <person name="Li J.Y."/>
            <person name="Li M.Y."/>
            <person name="Jade Lu M.Y."/>
            <person name="Nakayashiki H."/>
            <person name="Li W.H."/>
        </authorList>
    </citation>
    <scope>NUCLEOTIDE SEQUENCE</scope>
    <source>
        <strain evidence="3">NI907</strain>
    </source>
</reference>
<feature type="region of interest" description="Disordered" evidence="1">
    <location>
        <begin position="155"/>
        <end position="197"/>
    </location>
</feature>
<dbReference type="AlphaFoldDB" id="A0A6P8ATR6"/>
<gene>
    <name evidence="3" type="ORF">PgNI_09255</name>
</gene>
<reference evidence="3" key="2">
    <citation type="submission" date="2019-10" db="EMBL/GenBank/DDBJ databases">
        <authorList>
            <consortium name="NCBI Genome Project"/>
        </authorList>
    </citation>
    <scope>NUCLEOTIDE SEQUENCE</scope>
    <source>
        <strain evidence="3">NI907</strain>
    </source>
</reference>
<evidence type="ECO:0000313" key="3">
    <source>
        <dbReference type="RefSeq" id="XP_030978264.1"/>
    </source>
</evidence>
<dbReference type="Proteomes" id="UP000515153">
    <property type="component" value="Unplaced"/>
</dbReference>
<reference evidence="3" key="3">
    <citation type="submission" date="2025-08" db="UniProtKB">
        <authorList>
            <consortium name="RefSeq"/>
        </authorList>
    </citation>
    <scope>IDENTIFICATION</scope>
    <source>
        <strain evidence="3">NI907</strain>
    </source>
</reference>
<evidence type="ECO:0000313" key="2">
    <source>
        <dbReference type="Proteomes" id="UP000515153"/>
    </source>
</evidence>
<dbReference type="GeneID" id="41964150"/>
<keyword evidence="2" id="KW-1185">Reference proteome</keyword>